<evidence type="ECO:0000256" key="6">
    <source>
        <dbReference type="ARBA" id="ARBA00023004"/>
    </source>
</evidence>
<keyword evidence="3 8" id="KW-0349">Heme</keyword>
<evidence type="ECO:0000256" key="8">
    <source>
        <dbReference type="PIRSR" id="PIRSR602401-1"/>
    </source>
</evidence>
<dbReference type="PANTHER" id="PTHR24287">
    <property type="entry name" value="P450, PUTATIVE (EUROFUNG)-RELATED"/>
    <property type="match status" value="1"/>
</dbReference>
<dbReference type="InterPro" id="IPR036396">
    <property type="entry name" value="Cyt_P450_sf"/>
</dbReference>
<name>A0A8H6S3V2_MYCCL</name>
<keyword evidence="10" id="KW-0808">Transferase</keyword>
<proteinExistence type="inferred from homology"/>
<dbReference type="SUPFAM" id="SSF48264">
    <property type="entry name" value="Cytochrome P450"/>
    <property type="match status" value="1"/>
</dbReference>
<keyword evidence="4 8" id="KW-0479">Metal-binding</keyword>
<evidence type="ECO:0000256" key="5">
    <source>
        <dbReference type="ARBA" id="ARBA00023002"/>
    </source>
</evidence>
<evidence type="ECO:0000256" key="1">
    <source>
        <dbReference type="ARBA" id="ARBA00001971"/>
    </source>
</evidence>
<sequence>MPVPPGLVYLTVNLPPLLLPSATTYLVLTRIPQVQDALQTAGLGPGFNGARWVPIVAAVLAQPLLLAVKAWYKAIVRWRDKLRSGAVEIPLVPDRWGALGLETLATLGKTIKVGYPSQATHHWFKKYGFTVRVKMLFEERVITAEPAYIKAILATEFDNYWKGPVDEHRGISLLGTGVFNVDGEMWKFHRQMTRPFFTRERITDFDTFDKYATEVLNLAAARLREGYPVDIQDIAARFTLDSATAFLFGDSVNSTAAGLAYPASAAHLTTAEFLNHSSNEFITAFLEGQRQHVDRSRWGSKWQLGEFWKDLIIPHRQVMNRFIDPIIDRALADKAQGHSKEQDPEAESLLDHLIKSTEDKAIIRDEILNMLVAGRDTTSATITFAINMLAQHPDKAQRLRDEILDVVGPLRRPTHDDVKKMTYLRAWVNETLRLYPPVPIDSRTSINPTTWPPTEPGAAPFYLSGNTKIVYTVFLMHRRKDLWGPDGEHLITRLLQLTLPALEFDPDRFIDERLGKYLTPNPYIFLPFNAGPRICLGQQFAYHEASFFLVRFLQRFSGVQLAPDAQPESSKPPAYWQKSELKKMEKITYGASLTLLAQDGLWVRMDAA</sequence>
<evidence type="ECO:0000256" key="7">
    <source>
        <dbReference type="ARBA" id="ARBA00023033"/>
    </source>
</evidence>
<dbReference type="Proteomes" id="UP000613580">
    <property type="component" value="Unassembled WGS sequence"/>
</dbReference>
<gene>
    <name evidence="10" type="ORF">HMN09_01243500</name>
</gene>
<dbReference type="PRINTS" id="PR00385">
    <property type="entry name" value="P450"/>
</dbReference>
<dbReference type="InterPro" id="IPR001128">
    <property type="entry name" value="Cyt_P450"/>
</dbReference>
<dbReference type="GO" id="GO:0016705">
    <property type="term" value="F:oxidoreductase activity, acting on paired donors, with incorporation or reduction of molecular oxygen"/>
    <property type="evidence" value="ECO:0007669"/>
    <property type="project" value="InterPro"/>
</dbReference>
<dbReference type="InterPro" id="IPR047146">
    <property type="entry name" value="Cyt_P450_E_CYP52_fungi"/>
</dbReference>
<evidence type="ECO:0000256" key="4">
    <source>
        <dbReference type="ARBA" id="ARBA00022723"/>
    </source>
</evidence>
<dbReference type="EMBL" id="JACAZE010000023">
    <property type="protein sequence ID" value="KAF7291833.1"/>
    <property type="molecule type" value="Genomic_DNA"/>
</dbReference>
<keyword evidence="6 8" id="KW-0408">Iron</keyword>
<dbReference type="Pfam" id="PF00067">
    <property type="entry name" value="p450"/>
    <property type="match status" value="1"/>
</dbReference>
<dbReference type="GO" id="GO:0020037">
    <property type="term" value="F:heme binding"/>
    <property type="evidence" value="ECO:0007669"/>
    <property type="project" value="InterPro"/>
</dbReference>
<dbReference type="OrthoDB" id="1470350at2759"/>
<dbReference type="GO" id="GO:0016740">
    <property type="term" value="F:transferase activity"/>
    <property type="evidence" value="ECO:0007669"/>
    <property type="project" value="UniProtKB-KW"/>
</dbReference>
<evidence type="ECO:0000256" key="2">
    <source>
        <dbReference type="ARBA" id="ARBA00010617"/>
    </source>
</evidence>
<dbReference type="InterPro" id="IPR017972">
    <property type="entry name" value="Cyt_P450_CS"/>
</dbReference>
<keyword evidence="5 9" id="KW-0560">Oxidoreductase</keyword>
<feature type="binding site" description="axial binding residue" evidence="8">
    <location>
        <position position="535"/>
    </location>
    <ligand>
        <name>heme</name>
        <dbReference type="ChEBI" id="CHEBI:30413"/>
    </ligand>
    <ligandPart>
        <name>Fe</name>
        <dbReference type="ChEBI" id="CHEBI:18248"/>
    </ligandPart>
</feature>
<comment type="cofactor">
    <cofactor evidence="1 8">
        <name>heme</name>
        <dbReference type="ChEBI" id="CHEBI:30413"/>
    </cofactor>
</comment>
<dbReference type="GO" id="GO:0004497">
    <property type="term" value="F:monooxygenase activity"/>
    <property type="evidence" value="ECO:0007669"/>
    <property type="project" value="UniProtKB-KW"/>
</dbReference>
<evidence type="ECO:0000256" key="9">
    <source>
        <dbReference type="RuleBase" id="RU000461"/>
    </source>
</evidence>
<reference evidence="10" key="1">
    <citation type="submission" date="2020-05" db="EMBL/GenBank/DDBJ databases">
        <title>Mycena genomes resolve the evolution of fungal bioluminescence.</title>
        <authorList>
            <person name="Tsai I.J."/>
        </authorList>
    </citation>
    <scope>NUCLEOTIDE SEQUENCE</scope>
    <source>
        <strain evidence="10">110903Hualien_Pintung</strain>
    </source>
</reference>
<dbReference type="InterPro" id="IPR002401">
    <property type="entry name" value="Cyt_P450_E_grp-I"/>
</dbReference>
<keyword evidence="7 9" id="KW-0503">Monooxygenase</keyword>
<dbReference type="PRINTS" id="PR00463">
    <property type="entry name" value="EP450I"/>
</dbReference>
<dbReference type="PROSITE" id="PS00086">
    <property type="entry name" value="CYTOCHROME_P450"/>
    <property type="match status" value="1"/>
</dbReference>
<comment type="caution">
    <text evidence="10">The sequence shown here is derived from an EMBL/GenBank/DDBJ whole genome shotgun (WGS) entry which is preliminary data.</text>
</comment>
<evidence type="ECO:0000313" key="10">
    <source>
        <dbReference type="EMBL" id="KAF7291833.1"/>
    </source>
</evidence>
<dbReference type="CDD" id="cd11063">
    <property type="entry name" value="CYP52"/>
    <property type="match status" value="1"/>
</dbReference>
<dbReference type="GO" id="GO:0005506">
    <property type="term" value="F:iron ion binding"/>
    <property type="evidence" value="ECO:0007669"/>
    <property type="project" value="InterPro"/>
</dbReference>
<evidence type="ECO:0000256" key="3">
    <source>
        <dbReference type="ARBA" id="ARBA00022617"/>
    </source>
</evidence>
<protein>
    <submittedName>
        <fullName evidence="10">Glycosyltransferase family 39 protein</fullName>
    </submittedName>
</protein>
<organism evidence="10 11">
    <name type="scientific">Mycena chlorophos</name>
    <name type="common">Agaric fungus</name>
    <name type="synonym">Agaricus chlorophos</name>
    <dbReference type="NCBI Taxonomy" id="658473"/>
    <lineage>
        <taxon>Eukaryota</taxon>
        <taxon>Fungi</taxon>
        <taxon>Dikarya</taxon>
        <taxon>Basidiomycota</taxon>
        <taxon>Agaricomycotina</taxon>
        <taxon>Agaricomycetes</taxon>
        <taxon>Agaricomycetidae</taxon>
        <taxon>Agaricales</taxon>
        <taxon>Marasmiineae</taxon>
        <taxon>Mycenaceae</taxon>
        <taxon>Mycena</taxon>
    </lineage>
</organism>
<accession>A0A8H6S3V2</accession>
<dbReference type="Gene3D" id="1.10.630.10">
    <property type="entry name" value="Cytochrome P450"/>
    <property type="match status" value="1"/>
</dbReference>
<dbReference type="AlphaFoldDB" id="A0A8H6S3V2"/>
<comment type="similarity">
    <text evidence="2 9">Belongs to the cytochrome P450 family.</text>
</comment>
<dbReference type="PANTHER" id="PTHR24287:SF1">
    <property type="entry name" value="P450, PUTATIVE (EUROFUNG)-RELATED"/>
    <property type="match status" value="1"/>
</dbReference>
<evidence type="ECO:0000313" key="11">
    <source>
        <dbReference type="Proteomes" id="UP000613580"/>
    </source>
</evidence>
<keyword evidence="11" id="KW-1185">Reference proteome</keyword>